<reference evidence="7" key="1">
    <citation type="submission" date="2019-11" db="EMBL/GenBank/DDBJ databases">
        <authorList>
            <person name="Feng L."/>
        </authorList>
    </citation>
    <scope>NUCLEOTIDE SEQUENCE</scope>
    <source>
        <strain evidence="7">VrattiLFYP33</strain>
    </source>
</reference>
<dbReference type="InterPro" id="IPR007235">
    <property type="entry name" value="Glyco_trans_28_C"/>
</dbReference>
<sequence length="390" mass="43726">MSKPDRILIVSASIGTGHTQAARAIEEYWAQKNPDAIITHVDFLNTNSFSFDNLIKETYIKMIDVFPMLYDVIYRMSQGDKKGSTAQTALSWMLKRRMLKLINREKPDIIIFTHPFPCGAACILKRQHLIDVPLVAVITDFQVHQFWVYKQIDAYFVGTTSMVDELCKAGIPVDKITITGIPVRRTFYEHRLTEYKHAYPVKVLIMGGGLGLGCVESALQHLDEVSGIDELIVITGRNAELYEGLMSMRKNLRTPTTIYGYTLEVAKLMREAAMLVTKPGGLTCMEAVTVGVPMVFFSAIPGQEEGNAAFFEQQGFARWVRDIHNLHAVVTGLLANPERLHEMSREELHWKLDGAANIVRAVQCLLDERKKPVGNVNTSVGDVKNSLAKL</sequence>
<dbReference type="RefSeq" id="WP_021841555.1">
    <property type="nucleotide sequence ID" value="NZ_CACRUX010000088.1"/>
</dbReference>
<evidence type="ECO:0000259" key="6">
    <source>
        <dbReference type="Pfam" id="PF06925"/>
    </source>
</evidence>
<organism evidence="7">
    <name type="scientific">Veillonella ratti</name>
    <dbReference type="NCBI Taxonomy" id="103892"/>
    <lineage>
        <taxon>Bacteria</taxon>
        <taxon>Bacillati</taxon>
        <taxon>Bacillota</taxon>
        <taxon>Negativicutes</taxon>
        <taxon>Veillonellales</taxon>
        <taxon>Veillonellaceae</taxon>
        <taxon>Veillonella</taxon>
    </lineage>
</organism>
<dbReference type="PANTHER" id="PTHR43025">
    <property type="entry name" value="MONOGALACTOSYLDIACYLGLYCEROL SYNTHASE"/>
    <property type="match status" value="1"/>
</dbReference>
<dbReference type="GO" id="GO:0016020">
    <property type="term" value="C:membrane"/>
    <property type="evidence" value="ECO:0007669"/>
    <property type="project" value="UniProtKB-SubCell"/>
</dbReference>
<dbReference type="EC" id="2.4.1.-" evidence="7"/>
<dbReference type="InterPro" id="IPR009695">
    <property type="entry name" value="Diacylglyc_glucosyltr_N"/>
</dbReference>
<keyword evidence="3 7" id="KW-0328">Glycosyltransferase</keyword>
<name>A0A6N3EYF6_9FIRM</name>
<dbReference type="InterPro" id="IPR050519">
    <property type="entry name" value="Glycosyltransf_28_UgtP"/>
</dbReference>
<dbReference type="EMBL" id="CACRUX010000088">
    <property type="protein sequence ID" value="VYU44587.1"/>
    <property type="molecule type" value="Genomic_DNA"/>
</dbReference>
<evidence type="ECO:0000313" key="7">
    <source>
        <dbReference type="EMBL" id="VYU44587.1"/>
    </source>
</evidence>
<dbReference type="SUPFAM" id="SSF53756">
    <property type="entry name" value="UDP-Glycosyltransferase/glycogen phosphorylase"/>
    <property type="match status" value="1"/>
</dbReference>
<dbReference type="GO" id="GO:0009247">
    <property type="term" value="P:glycolipid biosynthetic process"/>
    <property type="evidence" value="ECO:0007669"/>
    <property type="project" value="InterPro"/>
</dbReference>
<dbReference type="AlphaFoldDB" id="A0A6N3EYF6"/>
<dbReference type="Gene3D" id="3.40.50.2000">
    <property type="entry name" value="Glycogen Phosphorylase B"/>
    <property type="match status" value="2"/>
</dbReference>
<dbReference type="Pfam" id="PF06925">
    <property type="entry name" value="MGDG_synth"/>
    <property type="match status" value="1"/>
</dbReference>
<evidence type="ECO:0000256" key="1">
    <source>
        <dbReference type="ARBA" id="ARBA00004370"/>
    </source>
</evidence>
<evidence type="ECO:0000256" key="2">
    <source>
        <dbReference type="ARBA" id="ARBA00006962"/>
    </source>
</evidence>
<dbReference type="Pfam" id="PF04101">
    <property type="entry name" value="Glyco_tran_28_C"/>
    <property type="match status" value="1"/>
</dbReference>
<dbReference type="GO" id="GO:0016758">
    <property type="term" value="F:hexosyltransferase activity"/>
    <property type="evidence" value="ECO:0007669"/>
    <property type="project" value="InterPro"/>
</dbReference>
<dbReference type="PANTHER" id="PTHR43025:SF3">
    <property type="entry name" value="MONOGALACTOSYLDIACYLGLYCEROL SYNTHASE 1, CHLOROPLASTIC"/>
    <property type="match status" value="1"/>
</dbReference>
<keyword evidence="4 7" id="KW-0808">Transferase</keyword>
<protein>
    <submittedName>
        <fullName evidence="7">Processive diacylglycerol beta-glucosyltransferase</fullName>
        <ecNumber evidence="7">2.4.1.-</ecNumber>
    </submittedName>
</protein>
<evidence type="ECO:0000259" key="5">
    <source>
        <dbReference type="Pfam" id="PF04101"/>
    </source>
</evidence>
<gene>
    <name evidence="7" type="primary">ugtP</name>
    <name evidence="7" type="ORF">VRLFYP33_02074</name>
</gene>
<proteinExistence type="inferred from homology"/>
<feature type="domain" description="Glycosyl transferase family 28 C-terminal" evidence="5">
    <location>
        <begin position="203"/>
        <end position="347"/>
    </location>
</feature>
<accession>A0A6N3EYF6</accession>
<evidence type="ECO:0000256" key="4">
    <source>
        <dbReference type="ARBA" id="ARBA00022679"/>
    </source>
</evidence>
<feature type="domain" description="Diacylglycerol glucosyltransferase N-terminal" evidence="6">
    <location>
        <begin position="18"/>
        <end position="183"/>
    </location>
</feature>
<comment type="subcellular location">
    <subcellularLocation>
        <location evidence="1">Membrane</location>
    </subcellularLocation>
</comment>
<comment type="similarity">
    <text evidence="2">Belongs to the glycosyltransferase 28 family.</text>
</comment>
<evidence type="ECO:0000256" key="3">
    <source>
        <dbReference type="ARBA" id="ARBA00022676"/>
    </source>
</evidence>